<dbReference type="PANTHER" id="PTHR43792:SF8">
    <property type="entry name" value="[RIBOSOMAL PROTEIN US5]-ALANINE N-ACETYLTRANSFERASE"/>
    <property type="match status" value="1"/>
</dbReference>
<keyword evidence="1 5" id="KW-0808">Transferase</keyword>
<evidence type="ECO:0000313" key="5">
    <source>
        <dbReference type="EMBL" id="OZG52519.1"/>
    </source>
</evidence>
<keyword evidence="2" id="KW-0012">Acyltransferase</keyword>
<comment type="similarity">
    <text evidence="3">Belongs to the acetyltransferase family. RimJ subfamily.</text>
</comment>
<dbReference type="Gene3D" id="3.40.630.30">
    <property type="match status" value="1"/>
</dbReference>
<dbReference type="Pfam" id="PF13302">
    <property type="entry name" value="Acetyltransf_3"/>
    <property type="match status" value="1"/>
</dbReference>
<dbReference type="GO" id="GO:0005737">
    <property type="term" value="C:cytoplasm"/>
    <property type="evidence" value="ECO:0007669"/>
    <property type="project" value="TreeGrafter"/>
</dbReference>
<gene>
    <name evidence="5" type="ORF">PSRA_0251</name>
</gene>
<dbReference type="InterPro" id="IPR051531">
    <property type="entry name" value="N-acetyltransferase"/>
</dbReference>
<dbReference type="EMBL" id="MWWR01000003">
    <property type="protein sequence ID" value="OZG52519.1"/>
    <property type="molecule type" value="Genomic_DNA"/>
</dbReference>
<accession>A0A261F081</accession>
<dbReference type="SUPFAM" id="SSF55729">
    <property type="entry name" value="Acyl-CoA N-acyltransferases (Nat)"/>
    <property type="match status" value="1"/>
</dbReference>
<reference evidence="5 6" key="1">
    <citation type="journal article" date="2017" name="BMC Genomics">
        <title>Comparative genomic and phylogenomic analyses of the Bifidobacteriaceae family.</title>
        <authorList>
            <person name="Lugli G.A."/>
            <person name="Milani C."/>
            <person name="Turroni F."/>
            <person name="Duranti S."/>
            <person name="Mancabelli L."/>
            <person name="Mangifesta M."/>
            <person name="Ferrario C."/>
            <person name="Modesto M."/>
            <person name="Mattarelli P."/>
            <person name="Jiri K."/>
            <person name="van Sinderen D."/>
            <person name="Ventura M."/>
        </authorList>
    </citation>
    <scope>NUCLEOTIDE SEQUENCE [LARGE SCALE GENOMIC DNA]</scope>
    <source>
        <strain evidence="5 6">DSM 24742</strain>
    </source>
</reference>
<evidence type="ECO:0000259" key="4">
    <source>
        <dbReference type="PROSITE" id="PS51186"/>
    </source>
</evidence>
<dbReference type="AlphaFoldDB" id="A0A261F081"/>
<name>A0A261F081_9BIFI</name>
<feature type="domain" description="N-acetyltransferase" evidence="4">
    <location>
        <begin position="44"/>
        <end position="205"/>
    </location>
</feature>
<dbReference type="OrthoDB" id="5242221at2"/>
<evidence type="ECO:0000256" key="2">
    <source>
        <dbReference type="ARBA" id="ARBA00023315"/>
    </source>
</evidence>
<dbReference type="PANTHER" id="PTHR43792">
    <property type="entry name" value="GNAT FAMILY, PUTATIVE (AFU_ORTHOLOGUE AFUA_3G00765)-RELATED-RELATED"/>
    <property type="match status" value="1"/>
</dbReference>
<sequence length="227" mass="25795">MSFRSLHRLGDPFRFARHEDGKGDDGKGFVVPARLEAPMGYPSLALRPLTERDDAEWSDVRMRNRDWLSPWDSNDPLHGPGIGFGEWIRLQRASEREGEGVVLAMEYDGRIVGQVSLGAIAYGAVRAGIVGYWVDQRVAGNGFAPLSVAMVCDWAFFDPEGPRLHRIEVDILPENARSLRVVQKLGFCDEGVRRGYMFVNERWRDHRCFSILATDVARRVIDRLPRR</sequence>
<dbReference type="InterPro" id="IPR016181">
    <property type="entry name" value="Acyl_CoA_acyltransferase"/>
</dbReference>
<dbReference type="Proteomes" id="UP000216725">
    <property type="component" value="Unassembled WGS sequence"/>
</dbReference>
<dbReference type="InterPro" id="IPR000182">
    <property type="entry name" value="GNAT_dom"/>
</dbReference>
<evidence type="ECO:0000256" key="1">
    <source>
        <dbReference type="ARBA" id="ARBA00022679"/>
    </source>
</evidence>
<dbReference type="PROSITE" id="PS51186">
    <property type="entry name" value="GNAT"/>
    <property type="match status" value="1"/>
</dbReference>
<evidence type="ECO:0000256" key="3">
    <source>
        <dbReference type="ARBA" id="ARBA00038502"/>
    </source>
</evidence>
<organism evidence="5 6">
    <name type="scientific">Pseudoscardovia radai</name>
    <dbReference type="NCBI Taxonomy" id="987066"/>
    <lineage>
        <taxon>Bacteria</taxon>
        <taxon>Bacillati</taxon>
        <taxon>Actinomycetota</taxon>
        <taxon>Actinomycetes</taxon>
        <taxon>Bifidobacteriales</taxon>
        <taxon>Bifidobacteriaceae</taxon>
        <taxon>Pseudoscardovia</taxon>
    </lineage>
</organism>
<proteinExistence type="inferred from homology"/>
<keyword evidence="6" id="KW-1185">Reference proteome</keyword>
<evidence type="ECO:0000313" key="6">
    <source>
        <dbReference type="Proteomes" id="UP000216725"/>
    </source>
</evidence>
<protein>
    <submittedName>
        <fullName evidence="5">Acetyltransferase</fullName>
    </submittedName>
</protein>
<dbReference type="GO" id="GO:0008999">
    <property type="term" value="F:protein-N-terminal-alanine acetyltransferase activity"/>
    <property type="evidence" value="ECO:0007669"/>
    <property type="project" value="TreeGrafter"/>
</dbReference>
<comment type="caution">
    <text evidence="5">The sequence shown here is derived from an EMBL/GenBank/DDBJ whole genome shotgun (WGS) entry which is preliminary data.</text>
</comment>